<evidence type="ECO:0000313" key="5">
    <source>
        <dbReference type="Proteomes" id="UP000065797"/>
    </source>
</evidence>
<protein>
    <submittedName>
        <fullName evidence="4">Haloacid dehalogenase</fullName>
    </submittedName>
</protein>
<evidence type="ECO:0000313" key="4">
    <source>
        <dbReference type="EMBL" id="KWU54368.1"/>
    </source>
</evidence>
<dbReference type="Gene3D" id="1.10.150.520">
    <property type="match status" value="1"/>
</dbReference>
<dbReference type="GO" id="GO:0046872">
    <property type="term" value="F:metal ion binding"/>
    <property type="evidence" value="ECO:0007669"/>
    <property type="project" value="UniProtKB-KW"/>
</dbReference>
<keyword evidence="3" id="KW-0460">Magnesium</keyword>
<dbReference type="EMBL" id="LRPH01000101">
    <property type="protein sequence ID" value="KWU54368.1"/>
    <property type="molecule type" value="Genomic_DNA"/>
</dbReference>
<keyword evidence="2" id="KW-0378">Hydrolase</keyword>
<gene>
    <name evidence="4" type="ORF">AWW70_26905</name>
</gene>
<dbReference type="GO" id="GO:0016791">
    <property type="term" value="F:phosphatase activity"/>
    <property type="evidence" value="ECO:0007669"/>
    <property type="project" value="TreeGrafter"/>
</dbReference>
<name>A0A109FTP2_BACMY</name>
<dbReference type="SUPFAM" id="SSF56784">
    <property type="entry name" value="HAD-like"/>
    <property type="match status" value="1"/>
</dbReference>
<reference evidence="4 5" key="1">
    <citation type="submission" date="2016-01" db="EMBL/GenBank/DDBJ databases">
        <authorList>
            <person name="McClelland M."/>
            <person name="Jain A."/>
            <person name="Saraogi P."/>
            <person name="Mendelson R."/>
            <person name="Westerman R."/>
            <person name="SanMiguel P."/>
            <person name="Csonka L."/>
        </authorList>
    </citation>
    <scope>NUCLEOTIDE SEQUENCE [LARGE SCALE GENOMIC DNA]</scope>
    <source>
        <strain evidence="4 5">PE8-15</strain>
    </source>
</reference>
<organism evidence="4 5">
    <name type="scientific">Bacillus mycoides</name>
    <dbReference type="NCBI Taxonomy" id="1405"/>
    <lineage>
        <taxon>Bacteria</taxon>
        <taxon>Bacillati</taxon>
        <taxon>Bacillota</taxon>
        <taxon>Bacilli</taxon>
        <taxon>Bacillales</taxon>
        <taxon>Bacillaceae</taxon>
        <taxon>Bacillus</taxon>
        <taxon>Bacillus cereus group</taxon>
    </lineage>
</organism>
<evidence type="ECO:0000256" key="3">
    <source>
        <dbReference type="ARBA" id="ARBA00022842"/>
    </source>
</evidence>
<sequence length="231" mass="27139">MVIQAIVFDMDDTLYKEKDYVVSGFKAVDDWIKENYGKIGFYNIAIRLFNSGERKFVFNKTLEKLDIDYDEKLISNLIEQYRFHKPDIQLLEEADWVLNNLVNTVKIGLISDGYLVAQERKINALNLKERVHSIILTDKLGKECWKPSKIPYEKISKELQVPHQQCVYIGDNLSKDFITAKKLKWLTIHINREDGIYHNLIVEQAYKAHYTIDNLRRLSDISVLKHVFLDT</sequence>
<evidence type="ECO:0000256" key="2">
    <source>
        <dbReference type="ARBA" id="ARBA00022801"/>
    </source>
</evidence>
<dbReference type="AlphaFoldDB" id="A0A109FTP2"/>
<dbReference type="PANTHER" id="PTHR46470:SF2">
    <property type="entry name" value="GLYCERALDEHYDE 3-PHOSPHATE PHOSPHATASE"/>
    <property type="match status" value="1"/>
</dbReference>
<evidence type="ECO:0000256" key="1">
    <source>
        <dbReference type="ARBA" id="ARBA00022723"/>
    </source>
</evidence>
<dbReference type="Gene3D" id="3.40.50.1000">
    <property type="entry name" value="HAD superfamily/HAD-like"/>
    <property type="match status" value="1"/>
</dbReference>
<accession>A0A109FTP2</accession>
<dbReference type="InterPro" id="IPR051400">
    <property type="entry name" value="HAD-like_hydrolase"/>
</dbReference>
<dbReference type="RefSeq" id="WP_060751999.1">
    <property type="nucleotide sequence ID" value="NZ_LRPH01000101.1"/>
</dbReference>
<dbReference type="Pfam" id="PF13419">
    <property type="entry name" value="HAD_2"/>
    <property type="match status" value="1"/>
</dbReference>
<dbReference type="InterPro" id="IPR041492">
    <property type="entry name" value="HAD_2"/>
</dbReference>
<dbReference type="Proteomes" id="UP000065797">
    <property type="component" value="Unassembled WGS sequence"/>
</dbReference>
<dbReference type="SFLD" id="SFLDG01129">
    <property type="entry name" value="C1.5:_HAD__Beta-PGM__Phosphata"/>
    <property type="match status" value="1"/>
</dbReference>
<dbReference type="PANTHER" id="PTHR46470">
    <property type="entry name" value="N-ACYLNEURAMINATE-9-PHOSPHATASE"/>
    <property type="match status" value="1"/>
</dbReference>
<dbReference type="SFLD" id="SFLDS00003">
    <property type="entry name" value="Haloacid_Dehalogenase"/>
    <property type="match status" value="1"/>
</dbReference>
<comment type="caution">
    <text evidence="4">The sequence shown here is derived from an EMBL/GenBank/DDBJ whole genome shotgun (WGS) entry which is preliminary data.</text>
</comment>
<dbReference type="InterPro" id="IPR036412">
    <property type="entry name" value="HAD-like_sf"/>
</dbReference>
<dbReference type="InterPro" id="IPR023214">
    <property type="entry name" value="HAD_sf"/>
</dbReference>
<proteinExistence type="predicted"/>
<keyword evidence="1" id="KW-0479">Metal-binding</keyword>